<reference evidence="5" key="1">
    <citation type="journal article" date="2019" name="Int. J. Syst. Evol. Microbiol.">
        <title>The Global Catalogue of Microorganisms (GCM) 10K type strain sequencing project: providing services to taxonomists for standard genome sequencing and annotation.</title>
        <authorList>
            <consortium name="The Broad Institute Genomics Platform"/>
            <consortium name="The Broad Institute Genome Sequencing Center for Infectious Disease"/>
            <person name="Wu L."/>
            <person name="Ma J."/>
        </authorList>
    </citation>
    <scope>NUCLEOTIDE SEQUENCE [LARGE SCALE GENOMIC DNA]</scope>
    <source>
        <strain evidence="5">JCM 6922</strain>
    </source>
</reference>
<comment type="caution">
    <text evidence="4">The sequence shown here is derived from an EMBL/GenBank/DDBJ whole genome shotgun (WGS) entry which is preliminary data.</text>
</comment>
<accession>A0ABP5WT90</accession>
<dbReference type="InterPro" id="IPR006311">
    <property type="entry name" value="TAT_signal"/>
</dbReference>
<evidence type="ECO:0000256" key="2">
    <source>
        <dbReference type="SAM" id="MobiDB-lite"/>
    </source>
</evidence>
<evidence type="ECO:0000256" key="1">
    <source>
        <dbReference type="ARBA" id="ARBA00022729"/>
    </source>
</evidence>
<feature type="chain" id="PRO_5047321129" evidence="3">
    <location>
        <begin position="32"/>
        <end position="181"/>
    </location>
</feature>
<feature type="region of interest" description="Disordered" evidence="2">
    <location>
        <begin position="93"/>
        <end position="122"/>
    </location>
</feature>
<dbReference type="InterPro" id="IPR013517">
    <property type="entry name" value="FG-GAP"/>
</dbReference>
<dbReference type="RefSeq" id="WP_344602065.1">
    <property type="nucleotide sequence ID" value="NZ_BAAATK010000010.1"/>
</dbReference>
<evidence type="ECO:0000313" key="5">
    <source>
        <dbReference type="Proteomes" id="UP001500460"/>
    </source>
</evidence>
<gene>
    <name evidence="4" type="ORF">GCM10010421_21640</name>
</gene>
<feature type="signal peptide" evidence="3">
    <location>
        <begin position="1"/>
        <end position="31"/>
    </location>
</feature>
<organism evidence="4 5">
    <name type="scientific">Streptomyces glaucus</name>
    <dbReference type="NCBI Taxonomy" id="284029"/>
    <lineage>
        <taxon>Bacteria</taxon>
        <taxon>Bacillati</taxon>
        <taxon>Actinomycetota</taxon>
        <taxon>Actinomycetes</taxon>
        <taxon>Kitasatosporales</taxon>
        <taxon>Streptomycetaceae</taxon>
        <taxon>Streptomyces</taxon>
    </lineage>
</organism>
<proteinExistence type="predicted"/>
<dbReference type="Proteomes" id="UP001500460">
    <property type="component" value="Unassembled WGS sequence"/>
</dbReference>
<dbReference type="SUPFAM" id="SSF69318">
    <property type="entry name" value="Integrin alpha N-terminal domain"/>
    <property type="match status" value="1"/>
</dbReference>
<dbReference type="EMBL" id="BAAATK010000010">
    <property type="protein sequence ID" value="GAA2432506.1"/>
    <property type="molecule type" value="Genomic_DNA"/>
</dbReference>
<name>A0ABP5WT90_9ACTN</name>
<protein>
    <submittedName>
        <fullName evidence="4">Uncharacterized protein</fullName>
    </submittedName>
</protein>
<dbReference type="InterPro" id="IPR028994">
    <property type="entry name" value="Integrin_alpha_N"/>
</dbReference>
<evidence type="ECO:0000313" key="4">
    <source>
        <dbReference type="EMBL" id="GAA2432506.1"/>
    </source>
</evidence>
<dbReference type="Gene3D" id="2.130.10.130">
    <property type="entry name" value="Integrin alpha, N-terminal"/>
    <property type="match status" value="1"/>
</dbReference>
<evidence type="ECO:0000256" key="3">
    <source>
        <dbReference type="SAM" id="SignalP"/>
    </source>
</evidence>
<sequence length="181" mass="17395">MSRPFRSPLPGTRRAALVAATALLAALAALAAALPARAEAAPAGSRPDFDGDGCAGLAAAAPAATVGGRKGAGCVAVVHGLPSGLRTRTRQAFSQNTPGVPGTAQKGDLSGRGTRLGDTNRDGRADLAVGAPGENAGAGSVRTFRSGPAAVVTSGAGTAVPGRTVLGAAGTGARLGLGFAY</sequence>
<keyword evidence="5" id="KW-1185">Reference proteome</keyword>
<keyword evidence="1 3" id="KW-0732">Signal</keyword>
<dbReference type="PROSITE" id="PS51318">
    <property type="entry name" value="TAT"/>
    <property type="match status" value="1"/>
</dbReference>
<dbReference type="Pfam" id="PF01839">
    <property type="entry name" value="FG-GAP"/>
    <property type="match status" value="1"/>
</dbReference>